<reference evidence="3 4" key="1">
    <citation type="submission" date="2021-08" db="EMBL/GenBank/DDBJ databases">
        <title>Thermococcus onnuriiensis IOH2.</title>
        <authorList>
            <person name="Park Y.-J."/>
        </authorList>
    </citation>
    <scope>NUCLEOTIDE SEQUENCE [LARGE SCALE GENOMIC DNA]</scope>
    <source>
        <strain evidence="3 4">IOH2</strain>
    </source>
</reference>
<evidence type="ECO:0000256" key="1">
    <source>
        <dbReference type="SAM" id="Phobius"/>
    </source>
</evidence>
<keyword evidence="1" id="KW-0812">Transmembrane</keyword>
<dbReference type="EMBL" id="CP080572">
    <property type="protein sequence ID" value="USG99870.1"/>
    <property type="molecule type" value="Genomic_DNA"/>
</dbReference>
<evidence type="ECO:0000313" key="4">
    <source>
        <dbReference type="Proteomes" id="UP001056425"/>
    </source>
</evidence>
<feature type="transmembrane region" description="Helical" evidence="1">
    <location>
        <begin position="52"/>
        <end position="71"/>
    </location>
</feature>
<keyword evidence="1" id="KW-0472">Membrane</keyword>
<feature type="transmembrane region" description="Helical" evidence="1">
    <location>
        <begin position="15"/>
        <end position="32"/>
    </location>
</feature>
<dbReference type="PANTHER" id="PTHR33531">
    <property type="entry name" value="RUBRERYTHRIN SUBFAMILY"/>
    <property type="match status" value="1"/>
</dbReference>
<feature type="transmembrane region" description="Helical" evidence="1">
    <location>
        <begin position="91"/>
        <end position="115"/>
    </location>
</feature>
<evidence type="ECO:0000313" key="3">
    <source>
        <dbReference type="EMBL" id="USG99870.1"/>
    </source>
</evidence>
<dbReference type="AlphaFoldDB" id="A0A9E7MA49"/>
<sequence>MDIMGIVEILSSEEFNESITLLINIITIALALKFRKPFKERYMGAGKFYDALLLATVVWFIAECFYAPAYFSDYFTEEFIKKSEWIADNIWVIFQLLFLYAFASLFGALVSRYAIGVIKERSLKDSDSLDASLTSGSYIVIPGKEKEIFLSILQKRPGFIISRTSPDKVKTFFGVKETPIMWLTKVECEQCIWPTNLEYLGHLIVDFLKKDNIPKVVLIEGLEYLALENNFERIFKFLSSIKDYAVLTNSIVLLVISPEAWNKNQWAILKKEFPVIE</sequence>
<proteinExistence type="predicted"/>
<keyword evidence="4" id="KW-1185">Reference proteome</keyword>
<keyword evidence="1" id="KW-1133">Transmembrane helix</keyword>
<dbReference type="Proteomes" id="UP001056425">
    <property type="component" value="Chromosome"/>
</dbReference>
<dbReference type="Pfam" id="PF05763">
    <property type="entry name" value="DUF835"/>
    <property type="match status" value="1"/>
</dbReference>
<organism evidence="3 4">
    <name type="scientific">Thermococcus argininiproducens</name>
    <dbReference type="NCBI Taxonomy" id="2866384"/>
    <lineage>
        <taxon>Archaea</taxon>
        <taxon>Methanobacteriati</taxon>
        <taxon>Methanobacteriota</taxon>
        <taxon>Thermococci</taxon>
        <taxon>Thermococcales</taxon>
        <taxon>Thermococcaceae</taxon>
        <taxon>Thermococcus</taxon>
    </lineage>
</organism>
<dbReference type="KEGG" id="thei:K1720_10375"/>
<evidence type="ECO:0000259" key="2">
    <source>
        <dbReference type="Pfam" id="PF05763"/>
    </source>
</evidence>
<feature type="domain" description="DUF835" evidence="2">
    <location>
        <begin position="144"/>
        <end position="273"/>
    </location>
</feature>
<accession>A0A9E7MA49</accession>
<gene>
    <name evidence="3" type="ORF">K1720_10375</name>
</gene>
<protein>
    <submittedName>
        <fullName evidence="3">DUF835 domain-containing protein</fullName>
    </submittedName>
</protein>
<dbReference type="InterPro" id="IPR008553">
    <property type="entry name" value="DUF835"/>
</dbReference>
<name>A0A9E7MA49_9EURY</name>
<dbReference type="PANTHER" id="PTHR33531:SF7">
    <property type="entry name" value="HYPOTHETICAL MEMBRANE PROTEIN, CONSERVED"/>
    <property type="match status" value="1"/>
</dbReference>